<comment type="caution">
    <text evidence="1">The sequence shown here is derived from an EMBL/GenBank/DDBJ whole genome shotgun (WGS) entry which is preliminary data.</text>
</comment>
<organism evidence="1 2">
    <name type="scientific">Pyropia yezoensis</name>
    <name type="common">Susabi-nori</name>
    <name type="synonym">Porphyra yezoensis</name>
    <dbReference type="NCBI Taxonomy" id="2788"/>
    <lineage>
        <taxon>Eukaryota</taxon>
        <taxon>Rhodophyta</taxon>
        <taxon>Bangiophyceae</taxon>
        <taxon>Bangiales</taxon>
        <taxon>Bangiaceae</taxon>
        <taxon>Pyropia</taxon>
    </lineage>
</organism>
<gene>
    <name evidence="1" type="ORF">I4F81_009786</name>
</gene>
<dbReference type="Proteomes" id="UP000798662">
    <property type="component" value="Chromosome 3"/>
</dbReference>
<name>A0ACC3CBE8_PYRYE</name>
<protein>
    <submittedName>
        <fullName evidence="1">Uncharacterized protein</fullName>
    </submittedName>
</protein>
<evidence type="ECO:0000313" key="1">
    <source>
        <dbReference type="EMBL" id="KAK1867279.1"/>
    </source>
</evidence>
<sequence length="708" mass="72750">MVRPTDKVAARPRGMPPGWTPAEAAATWARSHPPPFSPRALQATLDGDEHDLRRRLRAFLTSHHSLFAPVYNASLPRFRELSLARLVAICRAGEGAGGGSDERFLSVRDFAAGRASRVLAAHEIAGLADGSMATKLTVQFNLFGGTVARLGTATHHDVGGPPGVGAFLDAIDSCREVGCFALTEAAYGNNAVEMETTATFVGGGSGGGSGRGQGREPGWVIHTPRPAAAKLWITNGACHAGWAVVFAQLETGGRREGVHAFLVRIRDAGGQVLRGVTIEDMGVKMGNNGVDNARLTFDHLWAPRTALLDRFSSVSPTGAYFSPIPTPRTRFLAVADQLLSGRLCIAAMILGTAKLVLTISTTYATTRLSVGPSGASDTPLLSYQLQQRALAPLVARTYAANVLNNFVKRRYSAALAAGGSGLSWAAVVALCCTVKPYTVAVAAETVTVCRERVGGAGFLAANRFGDAVGFVHAGMTAEGDNAVLRAKCAGVVVELMGKGQAGRLYEGSGFDWSGAVGGARFSSVSPLPAGDVTSLAGQAAAFAARERHLFAAAAAAIAASAGSRSALYETLMHTHAMVLQRAAVALAERLALAALVAAEAAAASPADRAAWAAIRSLYALDAMARDAPGFLAAGLPPAAVVTLDAAIDKVVRGGGTGCAPSGVGPCLASYVDAFGVGELTMAPIGGDWLAFSAAGTDGELPPGGVARM</sequence>
<evidence type="ECO:0000313" key="2">
    <source>
        <dbReference type="Proteomes" id="UP000798662"/>
    </source>
</evidence>
<keyword evidence="2" id="KW-1185">Reference proteome</keyword>
<accession>A0ACC3CBE8</accession>
<dbReference type="EMBL" id="CM020620">
    <property type="protein sequence ID" value="KAK1867279.1"/>
    <property type="molecule type" value="Genomic_DNA"/>
</dbReference>
<reference evidence="1" key="1">
    <citation type="submission" date="2019-11" db="EMBL/GenBank/DDBJ databases">
        <title>Nori genome reveals adaptations in red seaweeds to the harsh intertidal environment.</title>
        <authorList>
            <person name="Wang D."/>
            <person name="Mao Y."/>
        </authorList>
    </citation>
    <scope>NUCLEOTIDE SEQUENCE</scope>
    <source>
        <tissue evidence="1">Gametophyte</tissue>
    </source>
</reference>
<proteinExistence type="predicted"/>